<keyword evidence="2" id="KW-0178">Competence</keyword>
<feature type="transmembrane region" description="Helical" evidence="3">
    <location>
        <begin position="12"/>
        <end position="35"/>
    </location>
</feature>
<reference evidence="4 5" key="1">
    <citation type="submission" date="2016-04" db="EMBL/GenBank/DDBJ databases">
        <title>Comparative Genomics and Epigenetics of Sporosarcina ureae.</title>
        <authorList>
            <person name="Oliver A.S."/>
            <person name="Cooper K.K."/>
        </authorList>
    </citation>
    <scope>NUCLEOTIDE SEQUENCE [LARGE SCALE GENOMIC DNA]</scope>
    <source>
        <strain evidence="4 5">S204</strain>
    </source>
</reference>
<keyword evidence="3" id="KW-0472">Membrane</keyword>
<proteinExistence type="predicted"/>
<evidence type="ECO:0000256" key="3">
    <source>
        <dbReference type="SAM" id="Phobius"/>
    </source>
</evidence>
<dbReference type="RefSeq" id="WP_029053677.1">
    <property type="nucleotide sequence ID" value="NZ_CP015108.1"/>
</dbReference>
<dbReference type="PROSITE" id="PS00409">
    <property type="entry name" value="PROKAR_NTER_METHYL"/>
    <property type="match status" value="1"/>
</dbReference>
<name>A0ABN4YN19_SPOUR</name>
<dbReference type="EMBL" id="CP015108">
    <property type="protein sequence ID" value="ARF13105.1"/>
    <property type="molecule type" value="Genomic_DNA"/>
</dbReference>
<keyword evidence="3" id="KW-1133">Transmembrane helix</keyword>
<dbReference type="InterPro" id="IPR012902">
    <property type="entry name" value="N_methyl_site"/>
</dbReference>
<accession>A0ABN4YN19</accession>
<sequence>MKNSIKDQKGVTLVELLAVLVLLSLIGLMIFGIYFSGKKEYDIQKEKTEHQENILFVMKYLTKEIRKKNNFRVFDEDVLEIKKETGKDIYRRKGTTLFKNSEVLADNIKDFKVESSDGKALKIEVVSDDKLNRNSDAKKIETTIVIRKGGES</sequence>
<evidence type="ECO:0000313" key="5">
    <source>
        <dbReference type="Proteomes" id="UP000192486"/>
    </source>
</evidence>
<keyword evidence="5" id="KW-1185">Reference proteome</keyword>
<evidence type="ECO:0000256" key="2">
    <source>
        <dbReference type="ARBA" id="ARBA00023287"/>
    </source>
</evidence>
<evidence type="ECO:0000256" key="1">
    <source>
        <dbReference type="ARBA" id="ARBA00004241"/>
    </source>
</evidence>
<evidence type="ECO:0008006" key="6">
    <source>
        <dbReference type="Google" id="ProtNLM"/>
    </source>
</evidence>
<comment type="subcellular location">
    <subcellularLocation>
        <location evidence="1">Cell surface</location>
    </subcellularLocation>
</comment>
<gene>
    <name evidence="4" type="ORF">SporoS204_02260</name>
</gene>
<dbReference type="NCBIfam" id="TIGR02532">
    <property type="entry name" value="IV_pilin_GFxxxE"/>
    <property type="match status" value="1"/>
</dbReference>
<protein>
    <recommendedName>
        <fullName evidence="6">Prepilin-type N-terminal cleavage/methylation domain-containing protein</fullName>
    </recommendedName>
</protein>
<organism evidence="4 5">
    <name type="scientific">Sporosarcina ureae</name>
    <dbReference type="NCBI Taxonomy" id="1571"/>
    <lineage>
        <taxon>Bacteria</taxon>
        <taxon>Bacillati</taxon>
        <taxon>Bacillota</taxon>
        <taxon>Bacilli</taxon>
        <taxon>Bacillales</taxon>
        <taxon>Caryophanaceae</taxon>
        <taxon>Sporosarcina</taxon>
    </lineage>
</organism>
<dbReference type="Pfam" id="PF07963">
    <property type="entry name" value="N_methyl"/>
    <property type="match status" value="1"/>
</dbReference>
<evidence type="ECO:0000313" key="4">
    <source>
        <dbReference type="EMBL" id="ARF13105.1"/>
    </source>
</evidence>
<keyword evidence="3" id="KW-0812">Transmembrane</keyword>
<dbReference type="Proteomes" id="UP000192486">
    <property type="component" value="Chromosome"/>
</dbReference>